<dbReference type="EMBL" id="KZ819695">
    <property type="protein sequence ID" value="PWN54113.1"/>
    <property type="molecule type" value="Genomic_DNA"/>
</dbReference>
<accession>A0ACD0P7H4</accession>
<name>A0ACD0P7H4_9BASI</name>
<gene>
    <name evidence="1" type="ORF">IE53DRAFT_383303</name>
</gene>
<keyword evidence="2" id="KW-1185">Reference proteome</keyword>
<sequence>MSSSSTSSSKLDQLTSAPSYAGSWSKLRPAPSPWITSLLEEQMGFRQMTPVQASTIPLFLQHKDVIVEAVTGSGKTLAFVVPLLEMLSRRSERLKRDELGALVITPTRELAIQIHGVINTFLGSLKASSGPHSDGEPELEERKSRSITNLGRISGCQLVVGGSKSNPAQDYSTFKDEGPDIVVGTPGRVEELLSKKGVKKSELEVLILDEADRLLDLGFSANLTTILNLLPKQRRTGLFSATMTDALSELVRMGLRNPVRVVVKVESKKLKTSSSSSTPSADSSRRTPASLQNLFQVSRPENKLSQLVRILLYESWKTEEGLLPEPLPSSSSSSSQPSNGAAGGRSFGGGAKKFIVYFATCAQVNYFYKVLSKVESLKGVELHSLHGKQTPSRRTATFRSFVESVSVQGSSSSASVLLCTDVAARGLDLPDVDVVIQYDPPTDPKVFSHRCGRTARAGRKGRAITLLQKGREESYVEFLEIRKIPLKPYPYLVFPAAPSGDAPSKARGKGKGSDPNPKRPSSPPIPGVEPAGLDEDARSLESEVRSIVRTDRELWELGVRAFVSFVRSYSKHEAAYIFRSQDLNLGLVARSFGLLRLPKMPEVQAWRDSHNGKGKGSSDNAVVEGEDIGFEEEEIDLKTFAYADKLREKQRLKSEEEKEAQRLAREAEDGVSKAGKVDRKKSQLKRKEIEDSASAWSDQKQRRATRDLRKLKKERKRAYLRGLKETEGGQGGDGVEGGEGEGKRGGGGGIDSVAENMEDDDDDDWAEEERMAKKLKSSSKRTSSTKAAEADQGFFDF</sequence>
<evidence type="ECO:0000313" key="1">
    <source>
        <dbReference type="EMBL" id="PWN54113.1"/>
    </source>
</evidence>
<evidence type="ECO:0000313" key="2">
    <source>
        <dbReference type="Proteomes" id="UP000245626"/>
    </source>
</evidence>
<proteinExistence type="predicted"/>
<protein>
    <submittedName>
        <fullName evidence="1">DEAD-domain-containing protein</fullName>
    </submittedName>
</protein>
<organism evidence="1 2">
    <name type="scientific">Violaceomyces palustris</name>
    <dbReference type="NCBI Taxonomy" id="1673888"/>
    <lineage>
        <taxon>Eukaryota</taxon>
        <taxon>Fungi</taxon>
        <taxon>Dikarya</taxon>
        <taxon>Basidiomycota</taxon>
        <taxon>Ustilaginomycotina</taxon>
        <taxon>Ustilaginomycetes</taxon>
        <taxon>Violaceomycetales</taxon>
        <taxon>Violaceomycetaceae</taxon>
        <taxon>Violaceomyces</taxon>
    </lineage>
</organism>
<reference evidence="1 2" key="1">
    <citation type="journal article" date="2018" name="Mol. Biol. Evol.">
        <title>Broad Genomic Sampling Reveals a Smut Pathogenic Ancestry of the Fungal Clade Ustilaginomycotina.</title>
        <authorList>
            <person name="Kijpornyongpan T."/>
            <person name="Mondo S.J."/>
            <person name="Barry K."/>
            <person name="Sandor L."/>
            <person name="Lee J."/>
            <person name="Lipzen A."/>
            <person name="Pangilinan J."/>
            <person name="LaButti K."/>
            <person name="Hainaut M."/>
            <person name="Henrissat B."/>
            <person name="Grigoriev I.V."/>
            <person name="Spatafora J.W."/>
            <person name="Aime M.C."/>
        </authorList>
    </citation>
    <scope>NUCLEOTIDE SEQUENCE [LARGE SCALE GENOMIC DNA]</scope>
    <source>
        <strain evidence="1 2">SA 807</strain>
    </source>
</reference>
<dbReference type="Proteomes" id="UP000245626">
    <property type="component" value="Unassembled WGS sequence"/>
</dbReference>